<sequence length="72" mass="8531">MLYTTAPQPEYYYLISQMKALCALHNCGKTFMQKNNYSRHKDAVKELKNYLKKNRQQLKLKNVAAEIKFSKD</sequence>
<reference evidence="2" key="1">
    <citation type="submission" date="2022-11" db="UniProtKB">
        <authorList>
            <consortium name="WormBaseParasite"/>
        </authorList>
    </citation>
    <scope>IDENTIFICATION</scope>
</reference>
<dbReference type="Proteomes" id="UP000887565">
    <property type="component" value="Unplaced"/>
</dbReference>
<dbReference type="WBParaSite" id="nRc.2.0.1.t38735-RA">
    <property type="protein sequence ID" value="nRc.2.0.1.t38735-RA"/>
    <property type="gene ID" value="nRc.2.0.1.g38735"/>
</dbReference>
<evidence type="ECO:0000313" key="1">
    <source>
        <dbReference type="Proteomes" id="UP000887565"/>
    </source>
</evidence>
<name>A0A915KIS5_ROMCU</name>
<accession>A0A915KIS5</accession>
<keyword evidence="1" id="KW-1185">Reference proteome</keyword>
<protein>
    <submittedName>
        <fullName evidence="2">C2H2-type domain-containing protein</fullName>
    </submittedName>
</protein>
<proteinExistence type="predicted"/>
<dbReference type="AlphaFoldDB" id="A0A915KIS5"/>
<organism evidence="1 2">
    <name type="scientific">Romanomermis culicivorax</name>
    <name type="common">Nematode worm</name>
    <dbReference type="NCBI Taxonomy" id="13658"/>
    <lineage>
        <taxon>Eukaryota</taxon>
        <taxon>Metazoa</taxon>
        <taxon>Ecdysozoa</taxon>
        <taxon>Nematoda</taxon>
        <taxon>Enoplea</taxon>
        <taxon>Dorylaimia</taxon>
        <taxon>Mermithida</taxon>
        <taxon>Mermithoidea</taxon>
        <taxon>Mermithidae</taxon>
        <taxon>Romanomermis</taxon>
    </lineage>
</organism>
<evidence type="ECO:0000313" key="2">
    <source>
        <dbReference type="WBParaSite" id="nRc.2.0.1.t38735-RA"/>
    </source>
</evidence>